<keyword evidence="1" id="KW-0472">Membrane</keyword>
<dbReference type="RefSeq" id="WP_339585949.1">
    <property type="nucleotide sequence ID" value="NZ_JBBHJZ010000001.1"/>
</dbReference>
<evidence type="ECO:0000256" key="1">
    <source>
        <dbReference type="SAM" id="Phobius"/>
    </source>
</evidence>
<protein>
    <submittedName>
        <fullName evidence="2">DUF1467 family protein</fullName>
    </submittedName>
</protein>
<dbReference type="Proteomes" id="UP001361239">
    <property type="component" value="Unassembled WGS sequence"/>
</dbReference>
<dbReference type="Pfam" id="PF07330">
    <property type="entry name" value="DUF1467"/>
    <property type="match status" value="1"/>
</dbReference>
<keyword evidence="3" id="KW-1185">Reference proteome</keyword>
<feature type="transmembrane region" description="Helical" evidence="1">
    <location>
        <begin position="53"/>
        <end position="70"/>
    </location>
</feature>
<accession>A0ABU8RTJ8</accession>
<sequence length="94" mass="10292">MKLTSIIAIYVLFWVFSAFIVMPFGIRTHDEAGIEKTPGQADSAPANFDARRIALRASVLALVLCGMYYANYVNGWIVPGDLNLFGEPPEAAKV</sequence>
<proteinExistence type="predicted"/>
<evidence type="ECO:0000313" key="3">
    <source>
        <dbReference type="Proteomes" id="UP001361239"/>
    </source>
</evidence>
<keyword evidence="1" id="KW-1133">Transmembrane helix</keyword>
<dbReference type="EMBL" id="JBBHJZ010000001">
    <property type="protein sequence ID" value="MEJ5976026.1"/>
    <property type="molecule type" value="Genomic_DNA"/>
</dbReference>
<dbReference type="InterPro" id="IPR009935">
    <property type="entry name" value="DUF1467"/>
</dbReference>
<name>A0ABU8RTJ8_9SPHN</name>
<evidence type="ECO:0000313" key="2">
    <source>
        <dbReference type="EMBL" id="MEJ5976026.1"/>
    </source>
</evidence>
<gene>
    <name evidence="2" type="ORF">WG901_05235</name>
</gene>
<comment type="caution">
    <text evidence="2">The sequence shown here is derived from an EMBL/GenBank/DDBJ whole genome shotgun (WGS) entry which is preliminary data.</text>
</comment>
<organism evidence="2 3">
    <name type="scientific">Novosphingobium anseongense</name>
    <dbReference type="NCBI Taxonomy" id="3133436"/>
    <lineage>
        <taxon>Bacteria</taxon>
        <taxon>Pseudomonadati</taxon>
        <taxon>Pseudomonadota</taxon>
        <taxon>Alphaproteobacteria</taxon>
        <taxon>Sphingomonadales</taxon>
        <taxon>Sphingomonadaceae</taxon>
        <taxon>Novosphingobium</taxon>
    </lineage>
</organism>
<reference evidence="2 3" key="1">
    <citation type="submission" date="2024-03" db="EMBL/GenBank/DDBJ databases">
        <authorList>
            <person name="Jo J.-H."/>
        </authorList>
    </citation>
    <scope>NUCLEOTIDE SEQUENCE [LARGE SCALE GENOMIC DNA]</scope>
    <source>
        <strain evidence="2 3">PS1R-30</strain>
    </source>
</reference>
<keyword evidence="1" id="KW-0812">Transmembrane</keyword>
<feature type="transmembrane region" description="Helical" evidence="1">
    <location>
        <begin position="6"/>
        <end position="26"/>
    </location>
</feature>